<organism evidence="2 3">
    <name type="scientific">Daphnia magna</name>
    <dbReference type="NCBI Taxonomy" id="35525"/>
    <lineage>
        <taxon>Eukaryota</taxon>
        <taxon>Metazoa</taxon>
        <taxon>Ecdysozoa</taxon>
        <taxon>Arthropoda</taxon>
        <taxon>Crustacea</taxon>
        <taxon>Branchiopoda</taxon>
        <taxon>Diplostraca</taxon>
        <taxon>Cladocera</taxon>
        <taxon>Anomopoda</taxon>
        <taxon>Daphniidae</taxon>
        <taxon>Daphnia</taxon>
    </lineage>
</organism>
<feature type="region of interest" description="Disordered" evidence="1">
    <location>
        <begin position="14"/>
        <end position="55"/>
    </location>
</feature>
<evidence type="ECO:0000256" key="1">
    <source>
        <dbReference type="SAM" id="MobiDB-lite"/>
    </source>
</evidence>
<feature type="compositionally biased region" description="Basic and acidic residues" evidence="1">
    <location>
        <begin position="14"/>
        <end position="25"/>
    </location>
</feature>
<name>A0A162CZ84_9CRUS</name>
<proteinExistence type="predicted"/>
<feature type="non-terminal residue" evidence="2">
    <location>
        <position position="1"/>
    </location>
</feature>
<protein>
    <submittedName>
        <fullName evidence="2">Uncharacterized protein</fullName>
    </submittedName>
</protein>
<comment type="caution">
    <text evidence="2">The sequence shown here is derived from an EMBL/GenBank/DDBJ whole genome shotgun (WGS) entry which is preliminary data.</text>
</comment>
<evidence type="ECO:0000313" key="2">
    <source>
        <dbReference type="EMBL" id="KZR96464.1"/>
    </source>
</evidence>
<gene>
    <name evidence="2" type="ORF">APZ42_009179</name>
</gene>
<dbReference type="EMBL" id="LRGB01024859">
    <property type="protein sequence ID" value="KZR96464.1"/>
    <property type="molecule type" value="Genomic_DNA"/>
</dbReference>
<keyword evidence="3" id="KW-1185">Reference proteome</keyword>
<dbReference type="Proteomes" id="UP000076858">
    <property type="component" value="Unassembled WGS sequence"/>
</dbReference>
<accession>A0A162CZ84</accession>
<reference evidence="2 3" key="1">
    <citation type="submission" date="2016-03" db="EMBL/GenBank/DDBJ databases">
        <title>EvidentialGene: Evidence-directed Construction of Genes on Genomes.</title>
        <authorList>
            <person name="Gilbert D.G."/>
            <person name="Choi J.-H."/>
            <person name="Mockaitis K."/>
            <person name="Colbourne J."/>
            <person name="Pfrender M."/>
        </authorList>
    </citation>
    <scope>NUCLEOTIDE SEQUENCE [LARGE SCALE GENOMIC DNA]</scope>
    <source>
        <strain evidence="2 3">Xinb3</strain>
        <tissue evidence="2">Complete organism</tissue>
    </source>
</reference>
<evidence type="ECO:0000313" key="3">
    <source>
        <dbReference type="Proteomes" id="UP000076858"/>
    </source>
</evidence>
<dbReference type="AlphaFoldDB" id="A0A162CZ84"/>
<dbReference type="OrthoDB" id="5918941at2759"/>
<sequence length="55" mass="6320">FGPKWICKNCLSDEKKAKKSNDKENQTSSSVNAKRLPKTNLDLTHTTRKPLNYKN</sequence>